<dbReference type="SUPFAM" id="SSF54862">
    <property type="entry name" value="4Fe-4S ferredoxins"/>
    <property type="match status" value="1"/>
</dbReference>
<dbReference type="OrthoDB" id="65817at2157"/>
<gene>
    <name evidence="2" type="ORF">DLD82_10385</name>
</gene>
<dbReference type="EMBL" id="QGMZ01000018">
    <property type="protein sequence ID" value="PWR73627.1"/>
    <property type="molecule type" value="Genomic_DNA"/>
</dbReference>
<evidence type="ECO:0000313" key="2">
    <source>
        <dbReference type="EMBL" id="PWR73627.1"/>
    </source>
</evidence>
<evidence type="ECO:0000313" key="3">
    <source>
        <dbReference type="Proteomes" id="UP000245934"/>
    </source>
</evidence>
<feature type="domain" description="4Fe-4S ferredoxin-type" evidence="1">
    <location>
        <begin position="59"/>
        <end position="85"/>
    </location>
</feature>
<dbReference type="PROSITE" id="PS00198">
    <property type="entry name" value="4FE4S_FER_1"/>
    <property type="match status" value="1"/>
</dbReference>
<dbReference type="SUPFAM" id="SSF52540">
    <property type="entry name" value="P-loop containing nucleoside triphosphate hydrolases"/>
    <property type="match status" value="1"/>
</dbReference>
<proteinExistence type="predicted"/>
<evidence type="ECO:0000259" key="1">
    <source>
        <dbReference type="PROSITE" id="PS51379"/>
    </source>
</evidence>
<organism evidence="2 3">
    <name type="scientific">Methanospirillum stamsii</name>
    <dbReference type="NCBI Taxonomy" id="1277351"/>
    <lineage>
        <taxon>Archaea</taxon>
        <taxon>Methanobacteriati</taxon>
        <taxon>Methanobacteriota</taxon>
        <taxon>Stenosarchaea group</taxon>
        <taxon>Methanomicrobia</taxon>
        <taxon>Methanomicrobiales</taxon>
        <taxon>Methanospirillaceae</taxon>
        <taxon>Methanospirillum</taxon>
    </lineage>
</organism>
<sequence>MQIVIASGKGGTGKTTVSSNLGYVLSQKQKITLADCDVEEPNLGIFFPCSPEIKEVHVTIPDVLEDQCLHCGACGEFCRFGALTVLKDKVLFFPQLCHSCGGCFRVCPAEALEKVPALVGEINTCHLTDSLTLVTGRLKEGDVRTTAVIGAVRETVKDDPIVIIDAPPGTACPFIETVDDALLCVLVTEPTPFGLHDLSVAVDVLDVLKVPVAVVINRSDGNDGIIEEYCCEHSLPILMKIPLDFTLLKKQNAGVLISREDPEWSLRFSELGEKILAKARGEV</sequence>
<dbReference type="GO" id="GO:0016491">
    <property type="term" value="F:oxidoreductase activity"/>
    <property type="evidence" value="ECO:0007669"/>
    <property type="project" value="UniProtKB-ARBA"/>
</dbReference>
<dbReference type="RefSeq" id="WP_109941038.1">
    <property type="nucleotide sequence ID" value="NZ_CP176366.1"/>
</dbReference>
<keyword evidence="3" id="KW-1185">Reference proteome</keyword>
<dbReference type="PANTHER" id="PTHR43063">
    <property type="entry name" value="4FE-4S CLUSTER CONTAINING PARA FAMILY ATPASE PROTEIN"/>
    <property type="match status" value="1"/>
</dbReference>
<protein>
    <submittedName>
        <fullName evidence="2">ATPase</fullName>
    </submittedName>
</protein>
<dbReference type="InterPro" id="IPR027417">
    <property type="entry name" value="P-loop_NTPase"/>
</dbReference>
<dbReference type="Gene3D" id="3.30.70.20">
    <property type="match status" value="1"/>
</dbReference>
<dbReference type="Gene3D" id="3.40.50.300">
    <property type="entry name" value="P-loop containing nucleotide triphosphate hydrolases"/>
    <property type="match status" value="1"/>
</dbReference>
<dbReference type="PANTHER" id="PTHR43063:SF1">
    <property type="entry name" value="4FE-4S CLUSTER CONTAINING PARA FAMILY ATPASE PROTEIN"/>
    <property type="match status" value="1"/>
</dbReference>
<feature type="domain" description="4Fe-4S ferredoxin-type" evidence="1">
    <location>
        <begin position="88"/>
        <end position="117"/>
    </location>
</feature>
<accession>A0A2V2NBA7</accession>
<name>A0A2V2NBA7_9EURY</name>
<dbReference type="GeneID" id="97608645"/>
<dbReference type="PROSITE" id="PS51379">
    <property type="entry name" value="4FE4S_FER_2"/>
    <property type="match status" value="2"/>
</dbReference>
<dbReference type="Pfam" id="PF01656">
    <property type="entry name" value="CbiA"/>
    <property type="match status" value="1"/>
</dbReference>
<comment type="caution">
    <text evidence="2">The sequence shown here is derived from an EMBL/GenBank/DDBJ whole genome shotgun (WGS) entry which is preliminary data.</text>
</comment>
<dbReference type="InterPro" id="IPR017896">
    <property type="entry name" value="4Fe4S_Fe-S-bd"/>
</dbReference>
<dbReference type="InterPro" id="IPR017900">
    <property type="entry name" value="4Fe4S_Fe_S_CS"/>
</dbReference>
<reference evidence="2 3" key="1">
    <citation type="submission" date="2018-05" db="EMBL/GenBank/DDBJ databases">
        <title>Draft genome of Methanospirillum stamsii Pt1.</title>
        <authorList>
            <person name="Dueholm M.S."/>
            <person name="Nielsen P.H."/>
            <person name="Bakmann L.F."/>
            <person name="Otzen D.E."/>
        </authorList>
    </citation>
    <scope>NUCLEOTIDE SEQUENCE [LARGE SCALE GENOMIC DNA]</scope>
    <source>
        <strain evidence="2 3">Pt1</strain>
    </source>
</reference>
<dbReference type="Proteomes" id="UP000245934">
    <property type="component" value="Unassembled WGS sequence"/>
</dbReference>
<dbReference type="AlphaFoldDB" id="A0A2V2NBA7"/>
<dbReference type="InterPro" id="IPR002586">
    <property type="entry name" value="CobQ/CobB/MinD/ParA_Nub-bd_dom"/>
</dbReference>